<gene>
    <name evidence="4" type="ORF">AC578_461</name>
</gene>
<dbReference type="EMBL" id="LFZN01000002">
    <property type="protein sequence ID" value="KXT07306.1"/>
    <property type="molecule type" value="Genomic_DNA"/>
</dbReference>
<dbReference type="GO" id="GO:0005737">
    <property type="term" value="C:cytoplasm"/>
    <property type="evidence" value="ECO:0007669"/>
    <property type="project" value="TreeGrafter"/>
</dbReference>
<dbReference type="OrthoDB" id="498204at2759"/>
<keyword evidence="1" id="KW-0560">Oxidoreductase</keyword>
<evidence type="ECO:0000313" key="4">
    <source>
        <dbReference type="EMBL" id="KXT07306.1"/>
    </source>
</evidence>
<dbReference type="InterPro" id="IPR036188">
    <property type="entry name" value="FAD/NAD-bd_sf"/>
</dbReference>
<keyword evidence="5" id="KW-1185">Reference proteome</keyword>
<evidence type="ECO:0000256" key="1">
    <source>
        <dbReference type="ARBA" id="ARBA00023002"/>
    </source>
</evidence>
<dbReference type="Pfam" id="PF01266">
    <property type="entry name" value="DAO"/>
    <property type="match status" value="1"/>
</dbReference>
<dbReference type="STRING" id="321146.A0A139HXW8"/>
<dbReference type="InterPro" id="IPR006076">
    <property type="entry name" value="FAD-dep_OxRdtase"/>
</dbReference>
<dbReference type="Proteomes" id="UP000070133">
    <property type="component" value="Unassembled WGS sequence"/>
</dbReference>
<dbReference type="PANTHER" id="PTHR13847">
    <property type="entry name" value="SARCOSINE DEHYDROGENASE-RELATED"/>
    <property type="match status" value="1"/>
</dbReference>
<protein>
    <recommendedName>
        <fullName evidence="3">FAD dependent oxidoreductase domain-containing protein</fullName>
    </recommendedName>
</protein>
<sequence length="614" mass="67317">MPHATRNSDKNGDTPKRYAVNLDWQKDSKIKTCKCNVCGNRVKNYSWQCQHCMKRICSECAEWEGTSSPRHRAIADDHLQQGCWCGFIGKINPAMEAHIPPPPLPDTSQKALQRSKKRKRGSAAKAESTTSASPSEQDLQDISQDSLSKVELARERPVRNRKKKTYYADLELETVSTPPTKKIKIYLQKPPPTDNSMASPSTVIVGAGVIGMFIALELAERAYTSKTTHNITVIDINSGACKLASGHCTGLISTAVPDEQWQPLLGVSLPLWDELLGDQNFRKSSGFSPKNFTMAMDERNAGDPPVSWLRKDAGFSCSANEQVMGQIDPSKLADWLQAHCTHFGVKFLFNTHPTAVEQDKAGGIIGLRVTSTLTAKRHSQLLECSRLVLAAGPFTPSLLSALFPQRQLALENNPRLYQWVQIKGDGGAKKTSKATAIMQLPEDARFQGPARVAARKDMIEISRLYSAVPEYTLDYEDAIRERVGSSTALRFIAAETLSLPDIHLADRKHTSQGVAIVSTGNGANPVIGKVPDWLVSGTGKTGQESRGVWLAYGFGAFGTTIAPGVARLLSRLISGEEPEIDLFDFAVTELGVLRDIGLEHEDKKLSKGKARARR</sequence>
<feature type="compositionally biased region" description="Low complexity" evidence="2">
    <location>
        <begin position="123"/>
        <end position="136"/>
    </location>
</feature>
<reference evidence="4 5" key="1">
    <citation type="submission" date="2015-07" db="EMBL/GenBank/DDBJ databases">
        <title>Comparative genomics of the Sigatoka disease complex on banana suggests a link between parallel evolutionary changes in Pseudocercospora fijiensis and Pseudocercospora eumusae and increased virulence on the banana host.</title>
        <authorList>
            <person name="Chang T.-C."/>
            <person name="Salvucci A."/>
            <person name="Crous P.W."/>
            <person name="Stergiopoulos I."/>
        </authorList>
    </citation>
    <scope>NUCLEOTIDE SEQUENCE [LARGE SCALE GENOMIC DNA]</scope>
    <source>
        <strain evidence="4 5">CBS 114824</strain>
    </source>
</reference>
<dbReference type="PANTHER" id="PTHR13847:SF289">
    <property type="entry name" value="GLYCINE OXIDASE"/>
    <property type="match status" value="1"/>
</dbReference>
<comment type="caution">
    <text evidence="4">The sequence shown here is derived from an EMBL/GenBank/DDBJ whole genome shotgun (WGS) entry which is preliminary data.</text>
</comment>
<evidence type="ECO:0000256" key="2">
    <source>
        <dbReference type="SAM" id="MobiDB-lite"/>
    </source>
</evidence>
<feature type="domain" description="FAD dependent oxidoreductase" evidence="3">
    <location>
        <begin position="203"/>
        <end position="571"/>
    </location>
</feature>
<organism evidence="4 5">
    <name type="scientific">Pseudocercospora eumusae</name>
    <dbReference type="NCBI Taxonomy" id="321146"/>
    <lineage>
        <taxon>Eukaryota</taxon>
        <taxon>Fungi</taxon>
        <taxon>Dikarya</taxon>
        <taxon>Ascomycota</taxon>
        <taxon>Pezizomycotina</taxon>
        <taxon>Dothideomycetes</taxon>
        <taxon>Dothideomycetidae</taxon>
        <taxon>Mycosphaerellales</taxon>
        <taxon>Mycosphaerellaceae</taxon>
        <taxon>Pseudocercospora</taxon>
    </lineage>
</organism>
<proteinExistence type="predicted"/>
<evidence type="ECO:0000259" key="3">
    <source>
        <dbReference type="Pfam" id="PF01266"/>
    </source>
</evidence>
<dbReference type="Gene3D" id="3.50.50.60">
    <property type="entry name" value="FAD/NAD(P)-binding domain"/>
    <property type="match status" value="3"/>
</dbReference>
<dbReference type="AlphaFoldDB" id="A0A139HXW8"/>
<accession>A0A139HXW8</accession>
<evidence type="ECO:0000313" key="5">
    <source>
        <dbReference type="Proteomes" id="UP000070133"/>
    </source>
</evidence>
<dbReference type="GO" id="GO:0016491">
    <property type="term" value="F:oxidoreductase activity"/>
    <property type="evidence" value="ECO:0007669"/>
    <property type="project" value="UniProtKB-KW"/>
</dbReference>
<feature type="region of interest" description="Disordered" evidence="2">
    <location>
        <begin position="96"/>
        <end position="155"/>
    </location>
</feature>
<feature type="compositionally biased region" description="Basic residues" evidence="2">
    <location>
        <begin position="113"/>
        <end position="122"/>
    </location>
</feature>
<dbReference type="SUPFAM" id="SSF51905">
    <property type="entry name" value="FAD/NAD(P)-binding domain"/>
    <property type="match status" value="1"/>
</dbReference>
<name>A0A139HXW8_9PEZI</name>